<gene>
    <name evidence="2" type="ORF">RF11_14254</name>
</gene>
<reference evidence="2 3" key="1">
    <citation type="journal article" date="2014" name="Genome Biol. Evol.">
        <title>The genome of the myxosporean Thelohanellus kitauei shows adaptations to nutrient acquisition within its fish host.</title>
        <authorList>
            <person name="Yang Y."/>
            <person name="Xiong J."/>
            <person name="Zhou Z."/>
            <person name="Huo F."/>
            <person name="Miao W."/>
            <person name="Ran C."/>
            <person name="Liu Y."/>
            <person name="Zhang J."/>
            <person name="Feng J."/>
            <person name="Wang M."/>
            <person name="Wang M."/>
            <person name="Wang L."/>
            <person name="Yao B."/>
        </authorList>
    </citation>
    <scope>NUCLEOTIDE SEQUENCE [LARGE SCALE GENOMIC DNA]</scope>
    <source>
        <strain evidence="2">Wuqing</strain>
    </source>
</reference>
<protein>
    <submittedName>
        <fullName evidence="2">Uncharacterized protein</fullName>
    </submittedName>
</protein>
<keyword evidence="3" id="KW-1185">Reference proteome</keyword>
<feature type="region of interest" description="Disordered" evidence="1">
    <location>
        <begin position="60"/>
        <end position="127"/>
    </location>
</feature>
<evidence type="ECO:0000313" key="2">
    <source>
        <dbReference type="EMBL" id="KII65626.1"/>
    </source>
</evidence>
<name>A0A0C2MEU7_THEKT</name>
<dbReference type="EMBL" id="JWZT01003745">
    <property type="protein sequence ID" value="KII65626.1"/>
    <property type="molecule type" value="Genomic_DNA"/>
</dbReference>
<dbReference type="Proteomes" id="UP000031668">
    <property type="component" value="Unassembled WGS sequence"/>
</dbReference>
<sequence>MTGTDVVDITKEPADEPSLKVSTAGTSKSTDQTAFARLVKRCQQLMDDNQRRTQLRRAAKLAKLQNPSSSESNIDADSQSTENDVTSQGSQLSGHEASRLDAESNTISAEKKCPKVKRVSKVDSTTRTAEDYARKLINKKAKDPSFGVDKNGFPLSEEQIAEKIIENEVMPGDNEQKFNSYLDEKYDVIRATEEVI</sequence>
<proteinExistence type="predicted"/>
<organism evidence="2 3">
    <name type="scientific">Thelohanellus kitauei</name>
    <name type="common">Myxosporean</name>
    <dbReference type="NCBI Taxonomy" id="669202"/>
    <lineage>
        <taxon>Eukaryota</taxon>
        <taxon>Metazoa</taxon>
        <taxon>Cnidaria</taxon>
        <taxon>Myxozoa</taxon>
        <taxon>Myxosporea</taxon>
        <taxon>Bivalvulida</taxon>
        <taxon>Platysporina</taxon>
        <taxon>Myxobolidae</taxon>
        <taxon>Thelohanellus</taxon>
    </lineage>
</organism>
<accession>A0A0C2MEU7</accession>
<evidence type="ECO:0000256" key="1">
    <source>
        <dbReference type="SAM" id="MobiDB-lite"/>
    </source>
</evidence>
<feature type="region of interest" description="Disordered" evidence="1">
    <location>
        <begin position="1"/>
        <end position="32"/>
    </location>
</feature>
<dbReference type="AlphaFoldDB" id="A0A0C2MEU7"/>
<comment type="caution">
    <text evidence="2">The sequence shown here is derived from an EMBL/GenBank/DDBJ whole genome shotgun (WGS) entry which is preliminary data.</text>
</comment>
<feature type="compositionally biased region" description="Polar residues" evidence="1">
    <location>
        <begin position="20"/>
        <end position="32"/>
    </location>
</feature>
<feature type="compositionally biased region" description="Basic and acidic residues" evidence="1">
    <location>
        <begin position="8"/>
        <end position="18"/>
    </location>
</feature>
<feature type="compositionally biased region" description="Polar residues" evidence="1">
    <location>
        <begin position="65"/>
        <end position="93"/>
    </location>
</feature>
<evidence type="ECO:0000313" key="3">
    <source>
        <dbReference type="Proteomes" id="UP000031668"/>
    </source>
</evidence>